<dbReference type="EMBL" id="LSMT01000035">
    <property type="protein sequence ID" value="PFX31504.1"/>
    <property type="molecule type" value="Genomic_DNA"/>
</dbReference>
<feature type="domain" description="C2H2-type" evidence="3">
    <location>
        <begin position="934"/>
        <end position="959"/>
    </location>
</feature>
<dbReference type="InterPro" id="IPR000477">
    <property type="entry name" value="RT_dom"/>
</dbReference>
<dbReference type="SUPFAM" id="SSF56672">
    <property type="entry name" value="DNA/RNA polymerases"/>
    <property type="match status" value="1"/>
</dbReference>
<dbReference type="PROSITE" id="PS00028">
    <property type="entry name" value="ZINC_FINGER_C2H2_1"/>
    <property type="match status" value="1"/>
</dbReference>
<name>A0A2B4SLE2_STYPI</name>
<dbReference type="Pfam" id="PF00078">
    <property type="entry name" value="RVT_1"/>
    <property type="match status" value="1"/>
</dbReference>
<evidence type="ECO:0000256" key="1">
    <source>
        <dbReference type="PROSITE-ProRule" id="PRU00042"/>
    </source>
</evidence>
<dbReference type="PANTHER" id="PTHR47027:SF30">
    <property type="entry name" value="THAP-TYPE DOMAIN-CONTAINING PROTEIN"/>
    <property type="match status" value="1"/>
</dbReference>
<evidence type="ECO:0000259" key="3">
    <source>
        <dbReference type="PROSITE" id="PS50157"/>
    </source>
</evidence>
<dbReference type="OrthoDB" id="5984501at2759"/>
<feature type="region of interest" description="Disordered" evidence="2">
    <location>
        <begin position="258"/>
        <end position="310"/>
    </location>
</feature>
<evidence type="ECO:0000256" key="2">
    <source>
        <dbReference type="SAM" id="MobiDB-lite"/>
    </source>
</evidence>
<accession>A0A2B4SLE2</accession>
<dbReference type="AlphaFoldDB" id="A0A2B4SLE2"/>
<dbReference type="InterPro" id="IPR013087">
    <property type="entry name" value="Znf_C2H2_type"/>
</dbReference>
<organism evidence="5 6">
    <name type="scientific">Stylophora pistillata</name>
    <name type="common">Smooth cauliflower coral</name>
    <dbReference type="NCBI Taxonomy" id="50429"/>
    <lineage>
        <taxon>Eukaryota</taxon>
        <taxon>Metazoa</taxon>
        <taxon>Cnidaria</taxon>
        <taxon>Anthozoa</taxon>
        <taxon>Hexacorallia</taxon>
        <taxon>Scleractinia</taxon>
        <taxon>Astrocoeniina</taxon>
        <taxon>Pocilloporidae</taxon>
        <taxon>Stylophora</taxon>
    </lineage>
</organism>
<keyword evidence="1" id="KW-0479">Metal-binding</keyword>
<keyword evidence="1" id="KW-0863">Zinc-finger</keyword>
<dbReference type="Proteomes" id="UP000225706">
    <property type="component" value="Unassembled WGS sequence"/>
</dbReference>
<dbReference type="GO" id="GO:0008270">
    <property type="term" value="F:zinc ion binding"/>
    <property type="evidence" value="ECO:0007669"/>
    <property type="project" value="UniProtKB-KW"/>
</dbReference>
<sequence length="959" mass="108302">MLLRLQPYYVTIKYQPGKQMQIADALSRLSPEEDTPIPNLNVHIHHVCLQFQVLAEDPGRNSQTPIAHCYQGSHVQLLANYSQGTTSIHTTLLVLLGCMGYQGVVVPLTKRHVTPSGMVHPLWSAPGTQLSPVPPSSCSMCSGHTLANHLDRRAKPVYRSWQCYPFCGRNTKRMKQMIFGAWNVRTLMDRETSTRPERRTALVAKELSRYSIHIAALSETRLADEGSVAELKGGYTFFWKGKAQAEERIHGIDEMLETSGLPGPCEEQNVGLTINSSDLSSSSTSPPLVRRSPSSTGRHSTSPNSTIQTTETTFMNSLDDKMTSHGPLTGSPTQQWDRFSSMVKESAQSILGPKKRVQKDWFHENDQTITQLLDEKQKAFVAWQNDLSSISQCDHFKHLQHRAQTTLRHMQDEWWKNKAQEVQLWADMKNSKMLFGTIKAVYGPSWPNTTPSLSTNGTLLREKNAINERWREHFNIILNRSSTVSNEALDQIPQRLTIDSLDLPPSMEEVQKAIKQTSSKKTPGKDGIPAEIYKAAGPVTLNAFHSLLCSIWEEEDIPQEFRDATIISLYKNKDKKSDCGNYRGISLLSIAGKILARITLNRLIFNISEHNLPEAQCGFRPGRSTTDMIFAVRQVLEKCGEQNMDLYAVFVDLTKAFDTVNRAALWTVLQNLGCPRKFVTLIRLFHDSMTGLVLSGGEASEPFEITNGVKQGCVLAPVLFNLSFVCVLSHAVRDIEDGVYIRLRARVLNQHNIQQSTKLRVYKTVVLTSLLYGCETWTLYRRHIKLLERFHMRSLRSILGIKWQDMITNLEVLDRAETTSIEAMILKAQLRWTGHIIRMDSDRIPKQLLYGVLSKGKRKQGRPLKRFKDCIKANIAYTGIATKQLEECAQDRTGWRALTREATKAFEAHRRANVTEARAKRKAAAETPKPPGQFPCSHCGRVCRSRLGLLSHQRTHPLT</sequence>
<dbReference type="PROSITE" id="PS50157">
    <property type="entry name" value="ZINC_FINGER_C2H2_2"/>
    <property type="match status" value="1"/>
</dbReference>
<dbReference type="SMART" id="SM00355">
    <property type="entry name" value="ZnF_C2H2"/>
    <property type="match status" value="1"/>
</dbReference>
<evidence type="ECO:0000259" key="4">
    <source>
        <dbReference type="PROSITE" id="PS50878"/>
    </source>
</evidence>
<dbReference type="PANTHER" id="PTHR47027">
    <property type="entry name" value="REVERSE TRANSCRIPTASE DOMAIN-CONTAINING PROTEIN"/>
    <property type="match status" value="1"/>
</dbReference>
<evidence type="ECO:0000313" key="5">
    <source>
        <dbReference type="EMBL" id="PFX31504.1"/>
    </source>
</evidence>
<dbReference type="PROSITE" id="PS50878">
    <property type="entry name" value="RT_POL"/>
    <property type="match status" value="1"/>
</dbReference>
<protein>
    <submittedName>
        <fullName evidence="5">LINE-1 retrotransposable element ORF2 protein</fullName>
    </submittedName>
</protein>
<evidence type="ECO:0000313" key="6">
    <source>
        <dbReference type="Proteomes" id="UP000225706"/>
    </source>
</evidence>
<keyword evidence="1" id="KW-0862">Zinc</keyword>
<dbReference type="CDD" id="cd01650">
    <property type="entry name" value="RT_nLTR_like"/>
    <property type="match status" value="1"/>
</dbReference>
<dbReference type="InterPro" id="IPR043502">
    <property type="entry name" value="DNA/RNA_pol_sf"/>
</dbReference>
<gene>
    <name evidence="5" type="ORF">AWC38_SpisGene3743</name>
</gene>
<comment type="caution">
    <text evidence="5">The sequence shown here is derived from an EMBL/GenBank/DDBJ whole genome shotgun (WGS) entry which is preliminary data.</text>
</comment>
<reference evidence="6" key="1">
    <citation type="journal article" date="2017" name="bioRxiv">
        <title>Comparative analysis of the genomes of Stylophora pistillata and Acropora digitifera provides evidence for extensive differences between species of corals.</title>
        <authorList>
            <person name="Voolstra C.R."/>
            <person name="Li Y."/>
            <person name="Liew Y.J."/>
            <person name="Baumgarten S."/>
            <person name="Zoccola D."/>
            <person name="Flot J.-F."/>
            <person name="Tambutte S."/>
            <person name="Allemand D."/>
            <person name="Aranda M."/>
        </authorList>
    </citation>
    <scope>NUCLEOTIDE SEQUENCE [LARGE SCALE GENOMIC DNA]</scope>
</reference>
<proteinExistence type="predicted"/>
<feature type="domain" description="Reverse transcriptase" evidence="4">
    <location>
        <begin position="550"/>
        <end position="837"/>
    </location>
</feature>
<keyword evidence="6" id="KW-1185">Reference proteome</keyword>
<feature type="compositionally biased region" description="Polar residues" evidence="2">
    <location>
        <begin position="297"/>
        <end position="310"/>
    </location>
</feature>
<feature type="compositionally biased region" description="Low complexity" evidence="2">
    <location>
        <begin position="276"/>
        <end position="296"/>
    </location>
</feature>